<protein>
    <submittedName>
        <fullName evidence="8">MFS transporter</fullName>
    </submittedName>
</protein>
<dbReference type="CDD" id="cd06173">
    <property type="entry name" value="MFS_MefA_like"/>
    <property type="match status" value="1"/>
</dbReference>
<feature type="transmembrane region" description="Helical" evidence="7">
    <location>
        <begin position="321"/>
        <end position="341"/>
    </location>
</feature>
<dbReference type="Pfam" id="PF05977">
    <property type="entry name" value="MFS_3"/>
    <property type="match status" value="1"/>
</dbReference>
<evidence type="ECO:0000313" key="8">
    <source>
        <dbReference type="EMBL" id="OLZ41775.1"/>
    </source>
</evidence>
<feature type="transmembrane region" description="Helical" evidence="7">
    <location>
        <begin position="361"/>
        <end position="380"/>
    </location>
</feature>
<evidence type="ECO:0000256" key="3">
    <source>
        <dbReference type="ARBA" id="ARBA00022475"/>
    </source>
</evidence>
<evidence type="ECO:0000313" key="9">
    <source>
        <dbReference type="Proteomes" id="UP000189370"/>
    </source>
</evidence>
<comment type="caution">
    <text evidence="8">The sequence shown here is derived from an EMBL/GenBank/DDBJ whole genome shotgun (WGS) entry which is preliminary data.</text>
</comment>
<feature type="transmembrane region" description="Helical" evidence="7">
    <location>
        <begin position="104"/>
        <end position="122"/>
    </location>
</feature>
<feature type="transmembrane region" description="Helical" evidence="7">
    <location>
        <begin position="386"/>
        <end position="402"/>
    </location>
</feature>
<keyword evidence="4 7" id="KW-0812">Transmembrane</keyword>
<dbReference type="RefSeq" id="WP_076146749.1">
    <property type="nucleotide sequence ID" value="NZ_LWLN01000001.1"/>
</dbReference>
<dbReference type="InterPro" id="IPR036259">
    <property type="entry name" value="MFS_trans_sf"/>
</dbReference>
<dbReference type="OrthoDB" id="313372at2157"/>
<dbReference type="PANTHER" id="PTHR23513">
    <property type="entry name" value="INTEGRAL MEMBRANE EFFLUX PROTEIN-RELATED"/>
    <property type="match status" value="1"/>
</dbReference>
<dbReference type="EMBL" id="LWLN01000001">
    <property type="protein sequence ID" value="OLZ41775.1"/>
    <property type="molecule type" value="Genomic_DNA"/>
</dbReference>
<keyword evidence="3" id="KW-1003">Cell membrane</keyword>
<keyword evidence="5 7" id="KW-1133">Transmembrane helix</keyword>
<sequence>MIAAGRLLRRNRDFRRFVAGQFATNAGDSLYTVAVLWLAFELTGSTLVTGALNAILLLPWLLQVFAGPLVDRLPLRSVLVGSQVVQGVVVLVLPLAAVTGRLRIGLLFVVAPVLMLATLVMGPMESALLPRIVDEDRLSEANSALATVTLGLDMVFDAIGGGFIAVFGAATLFLADSLTFAVAAALFAGITIGTPGSSNESGEAAESAPSVGSVLRSYGSDLRAGIEVLRGTLFVELILMTAVANFATGIALAILPAFGDGLGGPAIYGLLLGALGIGRLVGSILGPYVAGVPYGTVLLSHGLGAGCWVAAAVAPSPALTVALFGLAWVPIGASGVLTATLNQRLFPADLLGRISATKGTASGATLPLGSLVGGVVAEALGTTTTMTLAAGGFGFTAVYVLLRPRLRRLPAAEAATPDDFDLRTETERPEP</sequence>
<comment type="subcellular location">
    <subcellularLocation>
        <location evidence="1">Cell membrane</location>
        <topology evidence="1">Multi-pass membrane protein</topology>
    </subcellularLocation>
</comment>
<evidence type="ECO:0000256" key="7">
    <source>
        <dbReference type="SAM" id="Phobius"/>
    </source>
</evidence>
<feature type="transmembrane region" description="Helical" evidence="7">
    <location>
        <begin position="46"/>
        <end position="66"/>
    </location>
</feature>
<feature type="transmembrane region" description="Helical" evidence="7">
    <location>
        <begin position="78"/>
        <end position="98"/>
    </location>
</feature>
<dbReference type="AlphaFoldDB" id="A0A1S8AYI4"/>
<evidence type="ECO:0000256" key="2">
    <source>
        <dbReference type="ARBA" id="ARBA00022448"/>
    </source>
</evidence>
<name>A0A1S8AYI4_9EURY</name>
<dbReference type="Proteomes" id="UP000189370">
    <property type="component" value="Unassembled WGS sequence"/>
</dbReference>
<dbReference type="GO" id="GO:0005886">
    <property type="term" value="C:plasma membrane"/>
    <property type="evidence" value="ECO:0007669"/>
    <property type="project" value="UniProtKB-SubCell"/>
</dbReference>
<keyword evidence="2" id="KW-0813">Transport</keyword>
<dbReference type="PANTHER" id="PTHR23513:SF6">
    <property type="entry name" value="MAJOR FACILITATOR SUPERFAMILY ASSOCIATED DOMAIN-CONTAINING PROTEIN"/>
    <property type="match status" value="1"/>
</dbReference>
<dbReference type="Gene3D" id="1.20.1250.20">
    <property type="entry name" value="MFS general substrate transporter like domains"/>
    <property type="match status" value="1"/>
</dbReference>
<dbReference type="SUPFAM" id="SSF103473">
    <property type="entry name" value="MFS general substrate transporter"/>
    <property type="match status" value="1"/>
</dbReference>
<reference evidence="9" key="1">
    <citation type="submission" date="2016-04" db="EMBL/GenBank/DDBJ databases">
        <authorList>
            <person name="Chen S.-C."/>
            <person name="Lai M.-C."/>
        </authorList>
    </citation>
    <scope>NUCLEOTIDE SEQUENCE [LARGE SCALE GENOMIC DNA]</scope>
    <source>
        <strain evidence="9">AB14</strain>
    </source>
</reference>
<organism evidence="8 9">
    <name type="scientific">Natrinema saccharevitans</name>
    <dbReference type="NCBI Taxonomy" id="301967"/>
    <lineage>
        <taxon>Archaea</taxon>
        <taxon>Methanobacteriati</taxon>
        <taxon>Methanobacteriota</taxon>
        <taxon>Stenosarchaea group</taxon>
        <taxon>Halobacteria</taxon>
        <taxon>Halobacteriales</taxon>
        <taxon>Natrialbaceae</taxon>
        <taxon>Natrinema</taxon>
    </lineage>
</organism>
<dbReference type="STRING" id="301967.A6E15_12605"/>
<evidence type="ECO:0000256" key="1">
    <source>
        <dbReference type="ARBA" id="ARBA00004651"/>
    </source>
</evidence>
<feature type="transmembrane region" description="Helical" evidence="7">
    <location>
        <begin position="233"/>
        <end position="255"/>
    </location>
</feature>
<proteinExistence type="predicted"/>
<accession>A0A1S8AYI4</accession>
<keyword evidence="9" id="KW-1185">Reference proteome</keyword>
<feature type="transmembrane region" description="Helical" evidence="7">
    <location>
        <begin position="267"/>
        <end position="290"/>
    </location>
</feature>
<gene>
    <name evidence="8" type="ORF">A6E15_12605</name>
</gene>
<keyword evidence="6 7" id="KW-0472">Membrane</keyword>
<evidence type="ECO:0000256" key="4">
    <source>
        <dbReference type="ARBA" id="ARBA00022692"/>
    </source>
</evidence>
<dbReference type="InterPro" id="IPR010290">
    <property type="entry name" value="TM_effector"/>
</dbReference>
<feature type="transmembrane region" description="Helical" evidence="7">
    <location>
        <begin position="297"/>
        <end position="315"/>
    </location>
</feature>
<evidence type="ECO:0000256" key="5">
    <source>
        <dbReference type="ARBA" id="ARBA00022989"/>
    </source>
</evidence>
<evidence type="ECO:0000256" key="6">
    <source>
        <dbReference type="ARBA" id="ARBA00023136"/>
    </source>
</evidence>